<dbReference type="FunFam" id="3.30.479.20:FF:000003">
    <property type="entry name" value="Elongation factor Ts, mitochondrial"/>
    <property type="match status" value="1"/>
</dbReference>
<dbReference type="InterPro" id="IPR009060">
    <property type="entry name" value="UBA-like_sf"/>
</dbReference>
<dbReference type="PANTHER" id="PTHR11741">
    <property type="entry name" value="ELONGATION FACTOR TS"/>
    <property type="match status" value="1"/>
</dbReference>
<dbReference type="GO" id="GO:0003746">
    <property type="term" value="F:translation elongation factor activity"/>
    <property type="evidence" value="ECO:0007669"/>
    <property type="project" value="UniProtKB-UniRule"/>
</dbReference>
<evidence type="ECO:0000256" key="5">
    <source>
        <dbReference type="HAMAP-Rule" id="MF_00050"/>
    </source>
</evidence>
<feature type="region of interest" description="Involved in Mg(2+) ion dislocation from EF-Tu" evidence="5">
    <location>
        <begin position="82"/>
        <end position="85"/>
    </location>
</feature>
<dbReference type="InterPro" id="IPR018101">
    <property type="entry name" value="Transl_elong_Ts_CS"/>
</dbReference>
<evidence type="ECO:0000259" key="8">
    <source>
        <dbReference type="Pfam" id="PF00889"/>
    </source>
</evidence>
<evidence type="ECO:0000256" key="7">
    <source>
        <dbReference type="RuleBase" id="RU000643"/>
    </source>
</evidence>
<dbReference type="EMBL" id="MHCX01000005">
    <property type="protein sequence ID" value="OGY30209.1"/>
    <property type="molecule type" value="Genomic_DNA"/>
</dbReference>
<evidence type="ECO:0000313" key="10">
    <source>
        <dbReference type="Proteomes" id="UP000177821"/>
    </source>
</evidence>
<comment type="caution">
    <text evidence="9">The sequence shown here is derived from an EMBL/GenBank/DDBJ whole genome shotgun (WGS) entry which is preliminary data.</text>
</comment>
<protein>
    <recommendedName>
        <fullName evidence="2 5">Elongation factor Ts</fullName>
        <shortName evidence="5">EF-Ts</shortName>
    </recommendedName>
</protein>
<dbReference type="NCBIfam" id="TIGR00116">
    <property type="entry name" value="tsf"/>
    <property type="match status" value="1"/>
</dbReference>
<dbReference type="FunFam" id="1.10.8.10:FF:000001">
    <property type="entry name" value="Elongation factor Ts"/>
    <property type="match status" value="1"/>
</dbReference>
<dbReference type="SUPFAM" id="SSF54713">
    <property type="entry name" value="Elongation factor Ts (EF-Ts), dimerisation domain"/>
    <property type="match status" value="1"/>
</dbReference>
<dbReference type="PANTHER" id="PTHR11741:SF0">
    <property type="entry name" value="ELONGATION FACTOR TS, MITOCHONDRIAL"/>
    <property type="match status" value="1"/>
</dbReference>
<keyword evidence="5" id="KW-0963">Cytoplasm</keyword>
<keyword evidence="4 5" id="KW-0648">Protein biosynthesis</keyword>
<dbReference type="Proteomes" id="UP000177821">
    <property type="component" value="Unassembled WGS sequence"/>
</dbReference>
<dbReference type="AlphaFoldDB" id="A0A1G1WR63"/>
<evidence type="ECO:0000256" key="3">
    <source>
        <dbReference type="ARBA" id="ARBA00022768"/>
    </source>
</evidence>
<evidence type="ECO:0000313" key="9">
    <source>
        <dbReference type="EMBL" id="OGY30209.1"/>
    </source>
</evidence>
<comment type="subcellular location">
    <subcellularLocation>
        <location evidence="5 7">Cytoplasm</location>
    </subcellularLocation>
</comment>
<dbReference type="Pfam" id="PF00889">
    <property type="entry name" value="EF_TS"/>
    <property type="match status" value="1"/>
</dbReference>
<dbReference type="CDD" id="cd14275">
    <property type="entry name" value="UBA_EF-Ts"/>
    <property type="match status" value="1"/>
</dbReference>
<comment type="similarity">
    <text evidence="1 5 6">Belongs to the EF-Ts family.</text>
</comment>
<evidence type="ECO:0000256" key="2">
    <source>
        <dbReference type="ARBA" id="ARBA00016956"/>
    </source>
</evidence>
<reference evidence="9 10" key="1">
    <citation type="journal article" date="2016" name="Nat. Commun.">
        <title>Thousands of microbial genomes shed light on interconnected biogeochemical processes in an aquifer system.</title>
        <authorList>
            <person name="Anantharaman K."/>
            <person name="Brown C.T."/>
            <person name="Hug L.A."/>
            <person name="Sharon I."/>
            <person name="Castelle C.J."/>
            <person name="Probst A.J."/>
            <person name="Thomas B.C."/>
            <person name="Singh A."/>
            <person name="Wilkins M.J."/>
            <person name="Karaoz U."/>
            <person name="Brodie E.L."/>
            <person name="Williams K.H."/>
            <person name="Hubbard S.S."/>
            <person name="Banfield J.F."/>
        </authorList>
    </citation>
    <scope>NUCLEOTIDE SEQUENCE [LARGE SCALE GENOMIC DNA]</scope>
</reference>
<evidence type="ECO:0000256" key="1">
    <source>
        <dbReference type="ARBA" id="ARBA00005532"/>
    </source>
</evidence>
<keyword evidence="3 5" id="KW-0251">Elongation factor</keyword>
<dbReference type="Gene3D" id="1.10.8.10">
    <property type="entry name" value="DNA helicase RuvA subunit, C-terminal domain"/>
    <property type="match status" value="1"/>
</dbReference>
<feature type="domain" description="Translation elongation factor EFTs/EF1B dimerisation" evidence="8">
    <location>
        <begin position="73"/>
        <end position="150"/>
    </location>
</feature>
<sequence length="153" mass="16818">MADVTAEQVSKLREQTGAGVMECRRALIEADGDIPKAEEILKSSGLSKAEKRSERETSQGVIETYSHAGGKIASMVEINCETDFVARTDEFKSLAQEIAMQVAAMNPENVDALLEQDYIREPSKKIKDLVTEAVAKTGENVRVKRITRFALGE</sequence>
<comment type="function">
    <text evidence="5 6">Associates with the EF-Tu.GDP complex and induces the exchange of GDP to GTP. It remains bound to the aminoacyl-tRNA.EF-Tu.GTP complex up to the GTP hydrolysis stage on the ribosome.</text>
</comment>
<dbReference type="InterPro" id="IPR036402">
    <property type="entry name" value="EF-Ts_dimer_sf"/>
</dbReference>
<dbReference type="InterPro" id="IPR001816">
    <property type="entry name" value="Transl_elong_EFTs/EF1B"/>
</dbReference>
<organism evidence="9 10">
    <name type="scientific">Candidatus Woykebacteria bacterium RIFCSPHIGHO2_02_FULL_43_16b</name>
    <dbReference type="NCBI Taxonomy" id="1802601"/>
    <lineage>
        <taxon>Bacteria</taxon>
        <taxon>Candidatus Woykeibacteriota</taxon>
    </lineage>
</organism>
<proteinExistence type="inferred from homology"/>
<evidence type="ECO:0000256" key="6">
    <source>
        <dbReference type="RuleBase" id="RU000642"/>
    </source>
</evidence>
<accession>A0A1G1WR63</accession>
<dbReference type="Gene3D" id="3.30.479.20">
    <property type="entry name" value="Elongation factor Ts, dimerisation domain"/>
    <property type="match status" value="1"/>
</dbReference>
<dbReference type="SUPFAM" id="SSF46934">
    <property type="entry name" value="UBA-like"/>
    <property type="match status" value="1"/>
</dbReference>
<name>A0A1G1WR63_9BACT</name>
<evidence type="ECO:0000256" key="4">
    <source>
        <dbReference type="ARBA" id="ARBA00022917"/>
    </source>
</evidence>
<dbReference type="InterPro" id="IPR014039">
    <property type="entry name" value="Transl_elong_EFTs/EF1B_dimer"/>
</dbReference>
<dbReference type="HAMAP" id="MF_00050">
    <property type="entry name" value="EF_Ts"/>
    <property type="match status" value="1"/>
</dbReference>
<dbReference type="GO" id="GO:0005737">
    <property type="term" value="C:cytoplasm"/>
    <property type="evidence" value="ECO:0007669"/>
    <property type="project" value="UniProtKB-SubCell"/>
</dbReference>
<dbReference type="PROSITE" id="PS01127">
    <property type="entry name" value="EF_TS_2"/>
    <property type="match status" value="1"/>
</dbReference>
<gene>
    <name evidence="5" type="primary">tsf</name>
    <name evidence="9" type="ORF">A3J50_02035</name>
</gene>